<name>A0ABV2T014_9BACT</name>
<dbReference type="Proteomes" id="UP001549749">
    <property type="component" value="Unassembled WGS sequence"/>
</dbReference>
<evidence type="ECO:0000259" key="1">
    <source>
        <dbReference type="Pfam" id="PF14344"/>
    </source>
</evidence>
<keyword evidence="3" id="KW-1185">Reference proteome</keyword>
<comment type="caution">
    <text evidence="2">The sequence shown here is derived from an EMBL/GenBank/DDBJ whole genome shotgun (WGS) entry which is preliminary data.</text>
</comment>
<organism evidence="2 3">
    <name type="scientific">Chitinophaga defluvii</name>
    <dbReference type="NCBI Taxonomy" id="3163343"/>
    <lineage>
        <taxon>Bacteria</taxon>
        <taxon>Pseudomonadati</taxon>
        <taxon>Bacteroidota</taxon>
        <taxon>Chitinophagia</taxon>
        <taxon>Chitinophagales</taxon>
        <taxon>Chitinophagaceae</taxon>
        <taxon>Chitinophaga</taxon>
    </lineage>
</organism>
<feature type="domain" description="DUF4397" evidence="1">
    <location>
        <begin position="54"/>
        <end position="185"/>
    </location>
</feature>
<dbReference type="Pfam" id="PF14344">
    <property type="entry name" value="DUF4397"/>
    <property type="match status" value="1"/>
</dbReference>
<sequence>MKQINDIITYLPAKTGIRYSKLLLFSSLSGLLLTACNKNEYLDVNAAERPPLSAKVSFVNARPVNASLQFLTFTTVVTTKPVEINQASPYLPATFGNVQINFTEGNSTSYKVSRQFGNQATFSASGGPNGPIPGYYHSVFAARKKEDLSQDTLILFYDNLEAPAAGKTKLRLVHLAAGIPAVSVTQKGPEKDHLLFTSIAYGSAGGAVLSGDKLNAFSIGPFFSIDAGITTLVIKKAADQTIIPIASDALSHLDLQAGKIYTIFLNTLPGNKQTVGAYVITHN</sequence>
<dbReference type="EMBL" id="JBEXAC010000001">
    <property type="protein sequence ID" value="MET6996353.1"/>
    <property type="molecule type" value="Genomic_DNA"/>
</dbReference>
<proteinExistence type="predicted"/>
<gene>
    <name evidence="2" type="ORF">ABR189_03200</name>
</gene>
<protein>
    <submittedName>
        <fullName evidence="2">DUF4397 domain-containing protein</fullName>
    </submittedName>
</protein>
<evidence type="ECO:0000313" key="3">
    <source>
        <dbReference type="Proteomes" id="UP001549749"/>
    </source>
</evidence>
<reference evidence="2 3" key="1">
    <citation type="submission" date="2024-06" db="EMBL/GenBank/DDBJ databases">
        <title>Chitinophaga defluvii sp. nov., isolated from municipal sewage.</title>
        <authorList>
            <person name="Zhang L."/>
        </authorList>
    </citation>
    <scope>NUCLEOTIDE SEQUENCE [LARGE SCALE GENOMIC DNA]</scope>
    <source>
        <strain evidence="2 3">H8</strain>
    </source>
</reference>
<dbReference type="InterPro" id="IPR025510">
    <property type="entry name" value="DUF4397"/>
</dbReference>
<dbReference type="RefSeq" id="WP_354658999.1">
    <property type="nucleotide sequence ID" value="NZ_JBEXAC010000001.1"/>
</dbReference>
<accession>A0ABV2T014</accession>
<evidence type="ECO:0000313" key="2">
    <source>
        <dbReference type="EMBL" id="MET6996353.1"/>
    </source>
</evidence>